<dbReference type="Proteomes" id="UP000185109">
    <property type="component" value="Plasmid pRsp8C3c"/>
</dbReference>
<evidence type="ECO:0000313" key="3">
    <source>
        <dbReference type="EMBL" id="APO78885.1"/>
    </source>
</evidence>
<evidence type="ECO:0008006" key="5">
    <source>
        <dbReference type="Google" id="ProtNLM"/>
    </source>
</evidence>
<feature type="compositionally biased region" description="Low complexity" evidence="1">
    <location>
        <begin position="257"/>
        <end position="271"/>
    </location>
</feature>
<organism evidence="3 4">
    <name type="scientific">Rhizobium etli 8C-3</name>
    <dbReference type="NCBI Taxonomy" id="538025"/>
    <lineage>
        <taxon>Bacteria</taxon>
        <taxon>Pseudomonadati</taxon>
        <taxon>Pseudomonadota</taxon>
        <taxon>Alphaproteobacteria</taxon>
        <taxon>Hyphomicrobiales</taxon>
        <taxon>Rhizobiaceae</taxon>
        <taxon>Rhizobium/Agrobacterium group</taxon>
        <taxon>Rhizobium</taxon>
    </lineage>
</organism>
<feature type="signal peptide" evidence="2">
    <location>
        <begin position="1"/>
        <end position="21"/>
    </location>
</feature>
<keyword evidence="2" id="KW-0732">Signal</keyword>
<dbReference type="Pfam" id="PF17038">
    <property type="entry name" value="CBP_BcsN"/>
    <property type="match status" value="1"/>
</dbReference>
<gene>
    <name evidence="3" type="ORF">AM571_PC01152</name>
</gene>
<evidence type="ECO:0000256" key="1">
    <source>
        <dbReference type="SAM" id="MobiDB-lite"/>
    </source>
</evidence>
<keyword evidence="3" id="KW-0614">Plasmid</keyword>
<dbReference type="InterPro" id="IPR031482">
    <property type="entry name" value="CBP_BcsN"/>
</dbReference>
<geneLocation type="plasmid" evidence="4">
    <name>prsp8c3c</name>
</geneLocation>
<evidence type="ECO:0000256" key="2">
    <source>
        <dbReference type="SAM" id="SignalP"/>
    </source>
</evidence>
<dbReference type="AlphaFoldDB" id="A0A1L5PFH3"/>
<accession>A0A1L5PFH3</accession>
<feature type="chain" id="PRO_5013086307" description="Cellulose biosynthesis protein BcsN" evidence="2">
    <location>
        <begin position="22"/>
        <end position="321"/>
    </location>
</feature>
<name>A0A1L5PFH3_RHIET</name>
<dbReference type="RefSeq" id="WP_074065675.1">
    <property type="nucleotide sequence ID" value="NZ_CP017244.1"/>
</dbReference>
<protein>
    <recommendedName>
        <fullName evidence="5">Cellulose biosynthesis protein BcsN</fullName>
    </recommendedName>
</protein>
<feature type="region of interest" description="Disordered" evidence="1">
    <location>
        <begin position="253"/>
        <end position="294"/>
    </location>
</feature>
<proteinExistence type="predicted"/>
<reference evidence="3 4" key="1">
    <citation type="submission" date="2016-09" db="EMBL/GenBank/DDBJ databases">
        <title>The complete genome sequences of Rhizobium gallicum, symbiovars gallicum and phaseoli, symbionts associated to common bean (Phaseolus vulgaris).</title>
        <authorList>
            <person name="Bustos P."/>
            <person name="Santamaria R.I."/>
            <person name="Perez-Carrascal O.M."/>
            <person name="Juarez S."/>
            <person name="Lozano L."/>
            <person name="Martinez-Flores I."/>
            <person name="Martinez-Romero E."/>
            <person name="Cevallos M."/>
            <person name="Romero D."/>
            <person name="Davila G."/>
            <person name="Gonzalez V."/>
        </authorList>
    </citation>
    <scope>NUCLEOTIDE SEQUENCE [LARGE SCALE GENOMIC DNA]</scope>
    <source>
        <strain evidence="3 4">8C-3</strain>
        <plasmid evidence="4">Plasmid prsp8c3c</plasmid>
    </source>
</reference>
<sequence length="321" mass="33762">MRLLGLISGVAAVLLAGCVSTSGSVRQPSAPETVASEKALILPPPGGPAIVSVVETRRGNGVEQMLWLSTSSSVPGQNFLKVQFYGASGSNPGAGGDSYKMINERGVSREAWVAAPGVAMARNYTFLQNNYGPFAYAAGRSRAGDTCLYGWQQIRSNQAAHSQARNFGMIQVRLRLCDGRASERQLLSVMYAYTLTGTLNGEIWNPYGEVKGADEVLGRAGSPVYPDDGGPRQGAIEIGYEPAPTAVRRRQRQVKAPVTATTPTPVGVRVPLPDEAFETPGASTQPMPAPDPVQEAAKAGGITVPSPDCIGDVAMTAACRR</sequence>
<dbReference type="PROSITE" id="PS51257">
    <property type="entry name" value="PROKAR_LIPOPROTEIN"/>
    <property type="match status" value="1"/>
</dbReference>
<evidence type="ECO:0000313" key="4">
    <source>
        <dbReference type="Proteomes" id="UP000185109"/>
    </source>
</evidence>
<dbReference type="EMBL" id="CP017244">
    <property type="protein sequence ID" value="APO78885.1"/>
    <property type="molecule type" value="Genomic_DNA"/>
</dbReference>